<evidence type="ECO:0000256" key="8">
    <source>
        <dbReference type="ARBA" id="ARBA00022475"/>
    </source>
</evidence>
<evidence type="ECO:0000256" key="14">
    <source>
        <dbReference type="ARBA" id="ARBA00023098"/>
    </source>
</evidence>
<dbReference type="InterPro" id="IPR000374">
    <property type="entry name" value="PC_trans"/>
</dbReference>
<evidence type="ECO:0000256" key="7">
    <source>
        <dbReference type="ARBA" id="ARBA00019373"/>
    </source>
</evidence>
<evidence type="ECO:0000256" key="15">
    <source>
        <dbReference type="ARBA" id="ARBA00023136"/>
    </source>
</evidence>
<feature type="transmembrane region" description="Helical" evidence="19">
    <location>
        <begin position="180"/>
        <end position="198"/>
    </location>
</feature>
<proteinExistence type="inferred from homology"/>
<evidence type="ECO:0000256" key="1">
    <source>
        <dbReference type="ARBA" id="ARBA00001698"/>
    </source>
</evidence>
<keyword evidence="13 19" id="KW-1133">Transmembrane helix</keyword>
<comment type="caution">
    <text evidence="20">The sequence shown here is derived from an EMBL/GenBank/DDBJ whole genome shotgun (WGS) entry which is preliminary data.</text>
</comment>
<evidence type="ECO:0000256" key="13">
    <source>
        <dbReference type="ARBA" id="ARBA00022989"/>
    </source>
</evidence>
<dbReference type="Proteomes" id="UP000581135">
    <property type="component" value="Unassembled WGS sequence"/>
</dbReference>
<keyword evidence="10 18" id="KW-0808">Transferase</keyword>
<comment type="similarity">
    <text evidence="5 18">Belongs to the CDS family.</text>
</comment>
<evidence type="ECO:0000256" key="9">
    <source>
        <dbReference type="ARBA" id="ARBA00022516"/>
    </source>
</evidence>
<feature type="transmembrane region" description="Helical" evidence="19">
    <location>
        <begin position="256"/>
        <end position="275"/>
    </location>
</feature>
<keyword evidence="14" id="KW-0443">Lipid metabolism</keyword>
<keyword evidence="9" id="KW-0444">Lipid biosynthesis</keyword>
<evidence type="ECO:0000313" key="21">
    <source>
        <dbReference type="Proteomes" id="UP000581135"/>
    </source>
</evidence>
<keyword evidence="17" id="KW-1208">Phospholipid metabolism</keyword>
<feature type="transmembrane region" description="Helical" evidence="19">
    <location>
        <begin position="204"/>
        <end position="227"/>
    </location>
</feature>
<dbReference type="RefSeq" id="WP_183416694.1">
    <property type="nucleotide sequence ID" value="NZ_JACHXA010000005.1"/>
</dbReference>
<dbReference type="GO" id="GO:0004605">
    <property type="term" value="F:phosphatidate cytidylyltransferase activity"/>
    <property type="evidence" value="ECO:0007669"/>
    <property type="project" value="UniProtKB-EC"/>
</dbReference>
<evidence type="ECO:0000256" key="16">
    <source>
        <dbReference type="ARBA" id="ARBA00023209"/>
    </source>
</evidence>
<dbReference type="Pfam" id="PF01148">
    <property type="entry name" value="CTP_transf_1"/>
    <property type="match status" value="1"/>
</dbReference>
<keyword evidence="11 18" id="KW-0812">Transmembrane</keyword>
<comment type="subcellular location">
    <subcellularLocation>
        <location evidence="2">Cell membrane</location>
        <topology evidence="2">Multi-pass membrane protein</topology>
    </subcellularLocation>
</comment>
<keyword evidence="15 19" id="KW-0472">Membrane</keyword>
<dbReference type="GO" id="GO:0005886">
    <property type="term" value="C:plasma membrane"/>
    <property type="evidence" value="ECO:0007669"/>
    <property type="project" value="UniProtKB-SubCell"/>
</dbReference>
<keyword evidence="16" id="KW-0594">Phospholipid biosynthesis</keyword>
<protein>
    <recommendedName>
        <fullName evidence="7 18">Phosphatidate cytidylyltransferase</fullName>
        <ecNumber evidence="6 18">2.7.7.41</ecNumber>
    </recommendedName>
</protein>
<comment type="pathway">
    <text evidence="4">Lipid metabolism.</text>
</comment>
<name>A0A839SW13_9PROT</name>
<evidence type="ECO:0000313" key="20">
    <source>
        <dbReference type="EMBL" id="MBB3065880.1"/>
    </source>
</evidence>
<keyword evidence="12 18" id="KW-0548">Nucleotidyltransferase</keyword>
<evidence type="ECO:0000256" key="10">
    <source>
        <dbReference type="ARBA" id="ARBA00022679"/>
    </source>
</evidence>
<dbReference type="EC" id="2.7.7.41" evidence="6 18"/>
<accession>A0A839SW13</accession>
<evidence type="ECO:0000256" key="4">
    <source>
        <dbReference type="ARBA" id="ARBA00005189"/>
    </source>
</evidence>
<evidence type="ECO:0000256" key="6">
    <source>
        <dbReference type="ARBA" id="ARBA00012487"/>
    </source>
</evidence>
<comment type="catalytic activity">
    <reaction evidence="1 18">
        <text>a 1,2-diacyl-sn-glycero-3-phosphate + CTP + H(+) = a CDP-1,2-diacyl-sn-glycerol + diphosphate</text>
        <dbReference type="Rhea" id="RHEA:16229"/>
        <dbReference type="ChEBI" id="CHEBI:15378"/>
        <dbReference type="ChEBI" id="CHEBI:33019"/>
        <dbReference type="ChEBI" id="CHEBI:37563"/>
        <dbReference type="ChEBI" id="CHEBI:58332"/>
        <dbReference type="ChEBI" id="CHEBI:58608"/>
        <dbReference type="EC" id="2.7.7.41"/>
    </reaction>
</comment>
<comment type="pathway">
    <text evidence="3 18">Phospholipid metabolism; CDP-diacylglycerol biosynthesis; CDP-diacylglycerol from sn-glycerol 3-phosphate: step 3/3.</text>
</comment>
<dbReference type="EMBL" id="JACHXA010000005">
    <property type="protein sequence ID" value="MBB3065880.1"/>
    <property type="molecule type" value="Genomic_DNA"/>
</dbReference>
<dbReference type="PANTHER" id="PTHR46382">
    <property type="entry name" value="PHOSPHATIDATE CYTIDYLYLTRANSFERASE"/>
    <property type="match status" value="1"/>
</dbReference>
<evidence type="ECO:0000256" key="19">
    <source>
        <dbReference type="SAM" id="Phobius"/>
    </source>
</evidence>
<dbReference type="AlphaFoldDB" id="A0A839SW13"/>
<organism evidence="20 21">
    <name type="scientific">Limibacillus halophilus</name>
    <dbReference type="NCBI Taxonomy" id="1579333"/>
    <lineage>
        <taxon>Bacteria</taxon>
        <taxon>Pseudomonadati</taxon>
        <taxon>Pseudomonadota</taxon>
        <taxon>Alphaproteobacteria</taxon>
        <taxon>Rhodospirillales</taxon>
        <taxon>Rhodovibrionaceae</taxon>
        <taxon>Limibacillus</taxon>
    </lineage>
</organism>
<evidence type="ECO:0000256" key="11">
    <source>
        <dbReference type="ARBA" id="ARBA00022692"/>
    </source>
</evidence>
<feature type="transmembrane region" description="Helical" evidence="19">
    <location>
        <begin position="20"/>
        <end position="47"/>
    </location>
</feature>
<dbReference type="UniPathway" id="UPA00557">
    <property type="reaction ID" value="UER00614"/>
</dbReference>
<dbReference type="GO" id="GO:0016024">
    <property type="term" value="P:CDP-diacylglycerol biosynthetic process"/>
    <property type="evidence" value="ECO:0007669"/>
    <property type="project" value="UniProtKB-UniPathway"/>
</dbReference>
<reference evidence="20 21" key="1">
    <citation type="submission" date="2020-08" db="EMBL/GenBank/DDBJ databases">
        <title>Genomic Encyclopedia of Type Strains, Phase III (KMG-III): the genomes of soil and plant-associated and newly described type strains.</title>
        <authorList>
            <person name="Whitman W."/>
        </authorList>
    </citation>
    <scope>NUCLEOTIDE SEQUENCE [LARGE SCALE GENOMIC DNA]</scope>
    <source>
        <strain evidence="20 21">CECT 8803</strain>
    </source>
</reference>
<evidence type="ECO:0000256" key="17">
    <source>
        <dbReference type="ARBA" id="ARBA00023264"/>
    </source>
</evidence>
<evidence type="ECO:0000256" key="18">
    <source>
        <dbReference type="RuleBase" id="RU003938"/>
    </source>
</evidence>
<evidence type="ECO:0000256" key="12">
    <source>
        <dbReference type="ARBA" id="ARBA00022695"/>
    </source>
</evidence>
<keyword evidence="8" id="KW-1003">Cell membrane</keyword>
<feature type="transmembrane region" description="Helical" evidence="19">
    <location>
        <begin position="68"/>
        <end position="86"/>
    </location>
</feature>
<evidence type="ECO:0000256" key="3">
    <source>
        <dbReference type="ARBA" id="ARBA00005119"/>
    </source>
</evidence>
<feature type="transmembrane region" description="Helical" evidence="19">
    <location>
        <begin position="142"/>
        <end position="160"/>
    </location>
</feature>
<dbReference type="PANTHER" id="PTHR46382:SF1">
    <property type="entry name" value="PHOSPHATIDATE CYTIDYLYLTRANSFERASE"/>
    <property type="match status" value="1"/>
</dbReference>
<keyword evidence="21" id="KW-1185">Reference proteome</keyword>
<evidence type="ECO:0000256" key="5">
    <source>
        <dbReference type="ARBA" id="ARBA00010185"/>
    </source>
</evidence>
<feature type="transmembrane region" description="Helical" evidence="19">
    <location>
        <begin position="115"/>
        <end position="136"/>
    </location>
</feature>
<gene>
    <name evidence="20" type="ORF">FHR98_002176</name>
</gene>
<dbReference type="PROSITE" id="PS01315">
    <property type="entry name" value="CDS"/>
    <property type="match status" value="1"/>
</dbReference>
<sequence>MPASPEHNPGPKASGLNVRVMASLLLAPPVVLAIYAGTPFIEPLIIISAGIMAREWGRLCCRSGPERSSWVMMVAVIVPLLALPAFGVSLSWPLLLLGAVVAALFAARDRAEPRLVILGTLYIGVACLAFLLIRGHTPDGRFLALWLVAIVWAADSGAYLFGRVIGGPKLAPKISPKKTWAGFTGAMIMAALVSWIFVQVVGAWSSMALVLAAAGLAAIEQVGDLLISMLKRYFGVKDTGALIPGHGGLLDRTDGLLLASVAAAAYITLVGTGGMHD</sequence>
<evidence type="ECO:0000256" key="2">
    <source>
        <dbReference type="ARBA" id="ARBA00004651"/>
    </source>
</evidence>